<evidence type="ECO:0000313" key="3">
    <source>
        <dbReference type="Proteomes" id="UP000000763"/>
    </source>
</evidence>
<organism evidence="2 3">
    <name type="scientific">Oryza sativa subsp. japonica</name>
    <name type="common">Rice</name>
    <dbReference type="NCBI Taxonomy" id="39947"/>
    <lineage>
        <taxon>Eukaryota</taxon>
        <taxon>Viridiplantae</taxon>
        <taxon>Streptophyta</taxon>
        <taxon>Embryophyta</taxon>
        <taxon>Tracheophyta</taxon>
        <taxon>Spermatophyta</taxon>
        <taxon>Magnoliopsida</taxon>
        <taxon>Liliopsida</taxon>
        <taxon>Poales</taxon>
        <taxon>Poaceae</taxon>
        <taxon>BOP clade</taxon>
        <taxon>Oryzoideae</taxon>
        <taxon>Oryzeae</taxon>
        <taxon>Oryzinae</taxon>
        <taxon>Oryza</taxon>
        <taxon>Oryza sativa</taxon>
    </lineage>
</organism>
<proteinExistence type="predicted"/>
<dbReference type="EMBL" id="AC147962">
    <property type="protein sequence ID" value="AAT76357.1"/>
    <property type="molecule type" value="Genomic_DNA"/>
</dbReference>
<dbReference type="AlphaFoldDB" id="Q10HR4"/>
<gene>
    <name evidence="2" type="ORF">OSJNBa0083K01.17</name>
</gene>
<evidence type="ECO:0000256" key="1">
    <source>
        <dbReference type="SAM" id="MobiDB-lite"/>
    </source>
</evidence>
<protein>
    <submittedName>
        <fullName evidence="2">Uncharacterized protein</fullName>
    </submittedName>
</protein>
<name>Q10HR4_ORYSJ</name>
<reference evidence="3" key="1">
    <citation type="journal article" date="2005" name="Nature">
        <title>The map-based sequence of the rice genome.</title>
        <authorList>
            <consortium name="International rice genome sequencing project (IRGSP)"/>
            <person name="Matsumoto T."/>
            <person name="Wu J."/>
            <person name="Kanamori H."/>
            <person name="Katayose Y."/>
            <person name="Fujisawa M."/>
            <person name="Namiki N."/>
            <person name="Mizuno H."/>
            <person name="Yamamoto K."/>
            <person name="Antonio B.A."/>
            <person name="Baba T."/>
            <person name="Sakata K."/>
            <person name="Nagamura Y."/>
            <person name="Aoki H."/>
            <person name="Arikawa K."/>
            <person name="Arita K."/>
            <person name="Bito T."/>
            <person name="Chiden Y."/>
            <person name="Fujitsuka N."/>
            <person name="Fukunaka R."/>
            <person name="Hamada M."/>
            <person name="Harada C."/>
            <person name="Hayashi A."/>
            <person name="Hijishita S."/>
            <person name="Honda M."/>
            <person name="Hosokawa S."/>
            <person name="Ichikawa Y."/>
            <person name="Idonuma A."/>
            <person name="Iijima M."/>
            <person name="Ikeda M."/>
            <person name="Ikeno M."/>
            <person name="Ito K."/>
            <person name="Ito S."/>
            <person name="Ito T."/>
            <person name="Ito Y."/>
            <person name="Ito Y."/>
            <person name="Iwabuchi A."/>
            <person name="Kamiya K."/>
            <person name="Karasawa W."/>
            <person name="Kurita K."/>
            <person name="Katagiri S."/>
            <person name="Kikuta A."/>
            <person name="Kobayashi H."/>
            <person name="Kobayashi N."/>
            <person name="Machita K."/>
            <person name="Maehara T."/>
            <person name="Masukawa M."/>
            <person name="Mizubayashi T."/>
            <person name="Mukai Y."/>
            <person name="Nagasaki H."/>
            <person name="Nagata Y."/>
            <person name="Naito S."/>
            <person name="Nakashima M."/>
            <person name="Nakama Y."/>
            <person name="Nakamichi Y."/>
            <person name="Nakamura M."/>
            <person name="Meguro A."/>
            <person name="Negishi M."/>
            <person name="Ohta I."/>
            <person name="Ohta T."/>
            <person name="Okamoto M."/>
            <person name="Ono N."/>
            <person name="Saji S."/>
            <person name="Sakaguchi M."/>
            <person name="Sakai K."/>
            <person name="Shibata M."/>
            <person name="Shimokawa T."/>
            <person name="Song J."/>
            <person name="Takazaki Y."/>
            <person name="Terasawa K."/>
            <person name="Tsugane M."/>
            <person name="Tsuji K."/>
            <person name="Ueda S."/>
            <person name="Waki K."/>
            <person name="Yamagata H."/>
            <person name="Yamamoto M."/>
            <person name="Yamamoto S."/>
            <person name="Yamane H."/>
            <person name="Yoshiki S."/>
            <person name="Yoshihara R."/>
            <person name="Yukawa K."/>
            <person name="Zhong H."/>
            <person name="Yano M."/>
            <person name="Yuan Q."/>
            <person name="Ouyang S."/>
            <person name="Liu J."/>
            <person name="Jones K.M."/>
            <person name="Gansberger K."/>
            <person name="Moffat K."/>
            <person name="Hill J."/>
            <person name="Bera J."/>
            <person name="Fadrosh D."/>
            <person name="Jin S."/>
            <person name="Johri S."/>
            <person name="Kim M."/>
            <person name="Overton L."/>
            <person name="Reardon M."/>
            <person name="Tsitrin T."/>
            <person name="Vuong H."/>
            <person name="Weaver B."/>
            <person name="Ciecko A."/>
            <person name="Tallon L."/>
            <person name="Jackson J."/>
            <person name="Pai G."/>
            <person name="Aken S.V."/>
            <person name="Utterback T."/>
            <person name="Reidmuller S."/>
            <person name="Feldblyum T."/>
            <person name="Hsiao J."/>
            <person name="Zismann V."/>
            <person name="Iobst S."/>
            <person name="de Vazeille A.R."/>
            <person name="Buell C.R."/>
            <person name="Ying K."/>
            <person name="Li Y."/>
            <person name="Lu T."/>
            <person name="Huang Y."/>
            <person name="Zhao Q."/>
            <person name="Feng Q."/>
            <person name="Zhang L."/>
            <person name="Zhu J."/>
            <person name="Weng Q."/>
            <person name="Mu J."/>
            <person name="Lu Y."/>
            <person name="Fan D."/>
            <person name="Liu Y."/>
            <person name="Guan J."/>
            <person name="Zhang Y."/>
            <person name="Yu S."/>
            <person name="Liu X."/>
            <person name="Zhang Y."/>
            <person name="Hong G."/>
            <person name="Han B."/>
            <person name="Choisne N."/>
            <person name="Demange N."/>
            <person name="Orjeda G."/>
            <person name="Samain S."/>
            <person name="Cattolico L."/>
            <person name="Pelletier E."/>
            <person name="Couloux A."/>
            <person name="Segurens B."/>
            <person name="Wincker P."/>
            <person name="D'Hont A."/>
            <person name="Scarpelli C."/>
            <person name="Weissenbach J."/>
            <person name="Salanoubat M."/>
            <person name="Quetier F."/>
            <person name="Yu Y."/>
            <person name="Kim H.R."/>
            <person name="Rambo T."/>
            <person name="Currie J."/>
            <person name="Collura K."/>
            <person name="Luo M."/>
            <person name="Yang T."/>
            <person name="Ammiraju J.S.S."/>
            <person name="Engler F."/>
            <person name="Soderlund C."/>
            <person name="Wing R.A."/>
            <person name="Palmer L.E."/>
            <person name="de la Bastide M."/>
            <person name="Spiegel L."/>
            <person name="Nascimento L."/>
            <person name="Zutavern T."/>
            <person name="O'Shaughnessy A."/>
            <person name="Dike S."/>
            <person name="Dedhia N."/>
            <person name="Preston R."/>
            <person name="Balija V."/>
            <person name="McCombie W.R."/>
            <person name="Chow T."/>
            <person name="Chen H."/>
            <person name="Chung M."/>
            <person name="Chen C."/>
            <person name="Shaw J."/>
            <person name="Wu H."/>
            <person name="Hsiao K."/>
            <person name="Chao Y."/>
            <person name="Chu M."/>
            <person name="Cheng C."/>
            <person name="Hour A."/>
            <person name="Lee P."/>
            <person name="Lin S."/>
            <person name="Lin Y."/>
            <person name="Liou J."/>
            <person name="Liu S."/>
            <person name="Hsing Y."/>
            <person name="Raghuvanshi S."/>
            <person name="Mohanty A."/>
            <person name="Bharti A.K."/>
            <person name="Gaur A."/>
            <person name="Gupta V."/>
            <person name="Kumar D."/>
            <person name="Ravi V."/>
            <person name="Vij S."/>
            <person name="Kapur A."/>
            <person name="Khurana P."/>
            <person name="Khurana P."/>
            <person name="Khurana J.P."/>
            <person name="Tyagi A.K."/>
            <person name="Gaikwad K."/>
            <person name="Singh A."/>
            <person name="Dalal V."/>
            <person name="Srivastava S."/>
            <person name="Dixit A."/>
            <person name="Pal A.K."/>
            <person name="Ghazi I.A."/>
            <person name="Yadav M."/>
            <person name="Pandit A."/>
            <person name="Bhargava A."/>
            <person name="Sureshbabu K."/>
            <person name="Batra K."/>
            <person name="Sharma T.R."/>
            <person name="Mohapatra T."/>
            <person name="Singh N.K."/>
            <person name="Messing J."/>
            <person name="Nelson A.B."/>
            <person name="Fuks G."/>
            <person name="Kavchok S."/>
            <person name="Keizer G."/>
            <person name="Linton E."/>
            <person name="Llaca V."/>
            <person name="Song R."/>
            <person name="Tanyolac B."/>
            <person name="Young S."/>
            <person name="Ho-Il K."/>
            <person name="Hahn J.H."/>
            <person name="Sangsakoo G."/>
            <person name="Vanavichit A."/>
            <person name="de Mattos Luiz.A.T."/>
            <person name="Zimmer P.D."/>
            <person name="Malone G."/>
            <person name="Dellagostin O."/>
            <person name="de Oliveira A.C."/>
            <person name="Bevan M."/>
            <person name="Bancroft I."/>
            <person name="Minx P."/>
            <person name="Cordum H."/>
            <person name="Wilson R."/>
            <person name="Cheng Z."/>
            <person name="Jin W."/>
            <person name="Jiang J."/>
            <person name="Leong S.A."/>
            <person name="Iwama H."/>
            <person name="Gojobori T."/>
            <person name="Itoh T."/>
            <person name="Niimura Y."/>
            <person name="Fujii Y."/>
            <person name="Habara T."/>
            <person name="Sakai H."/>
            <person name="Sato Y."/>
            <person name="Wilson G."/>
            <person name="Kumar K."/>
            <person name="McCouch S."/>
            <person name="Juretic N."/>
            <person name="Hoen D."/>
            <person name="Wright S."/>
            <person name="Bruskiewich R."/>
            <person name="Bureau T."/>
            <person name="Miyao A."/>
            <person name="Hirochika H."/>
            <person name="Nishikawa T."/>
            <person name="Kadowaki K."/>
            <person name="Sugiura M."/>
            <person name="Burr B."/>
            <person name="Sasaki T."/>
        </authorList>
    </citation>
    <scope>NUCLEOTIDE SEQUENCE [LARGE SCALE GENOMIC DNA]</scope>
    <source>
        <strain evidence="3">cv. Nipponbare</strain>
    </source>
</reference>
<reference evidence="3" key="2">
    <citation type="journal article" date="2008" name="Nucleic Acids Res.">
        <title>The rice annotation project database (RAP-DB): 2008 update.</title>
        <authorList>
            <consortium name="The rice annotation project (RAP)"/>
        </authorList>
    </citation>
    <scope>GENOME REANNOTATION</scope>
    <source>
        <strain evidence="3">cv. Nipponbare</strain>
    </source>
</reference>
<accession>Q10HR4</accession>
<feature type="compositionally biased region" description="Basic and acidic residues" evidence="1">
    <location>
        <begin position="25"/>
        <end position="45"/>
    </location>
</feature>
<feature type="region of interest" description="Disordered" evidence="1">
    <location>
        <begin position="1"/>
        <end position="58"/>
    </location>
</feature>
<evidence type="ECO:0000313" key="2">
    <source>
        <dbReference type="EMBL" id="AAT76357.1"/>
    </source>
</evidence>
<dbReference type="Proteomes" id="UP000000763">
    <property type="component" value="Chromosome 3"/>
</dbReference>
<sequence length="179" mass="19163">MASFKPASSFEARTTGRKGGGSGTMEEKEVAPAQGRKEGGASTRERRQRPHQPPGKEVIRLICTSKINNPRSGVSIAKAQHNSVSYGCSPSFVAAENCSLTKGCYDGCSLCEMTNMPATIIGERSRASRCKASQSQRHQGSQQASKLPYVVDRWVPMAVVTVMTVSGTVTHDKVGPSYP</sequence>